<evidence type="ECO:0000313" key="10">
    <source>
        <dbReference type="Proteomes" id="UP000030651"/>
    </source>
</evidence>
<dbReference type="PANTHER" id="PTHR33938">
    <property type="entry name" value="FERULOYL ESTERASE B-RELATED"/>
    <property type="match status" value="1"/>
</dbReference>
<evidence type="ECO:0000256" key="3">
    <source>
        <dbReference type="ARBA" id="ARBA00022723"/>
    </source>
</evidence>
<dbReference type="AlphaFoldDB" id="W3WSU8"/>
<dbReference type="GO" id="GO:0030600">
    <property type="term" value="F:feruloyl esterase activity"/>
    <property type="evidence" value="ECO:0007669"/>
    <property type="project" value="UniProtKB-ARBA"/>
</dbReference>
<proteinExistence type="inferred from homology"/>
<evidence type="ECO:0000256" key="8">
    <source>
        <dbReference type="RuleBase" id="RU361238"/>
    </source>
</evidence>
<evidence type="ECO:0000256" key="2">
    <source>
        <dbReference type="ARBA" id="ARBA00022487"/>
    </source>
</evidence>
<dbReference type="OrthoDB" id="3039123at2759"/>
<protein>
    <recommendedName>
        <fullName evidence="8">Carboxylic ester hydrolase</fullName>
        <ecNumber evidence="8">3.1.1.-</ecNumber>
    </recommendedName>
</protein>
<reference evidence="10" key="1">
    <citation type="journal article" date="2015" name="BMC Genomics">
        <title>Genomic and transcriptomic analysis of the endophytic fungus Pestalotiopsis fici reveals its lifestyle and high potential for synthesis of natural products.</title>
        <authorList>
            <person name="Wang X."/>
            <person name="Zhang X."/>
            <person name="Liu L."/>
            <person name="Xiang M."/>
            <person name="Wang W."/>
            <person name="Sun X."/>
            <person name="Che Y."/>
            <person name="Guo L."/>
            <person name="Liu G."/>
            <person name="Guo L."/>
            <person name="Wang C."/>
            <person name="Yin W.B."/>
            <person name="Stadler M."/>
            <person name="Zhang X."/>
            <person name="Liu X."/>
        </authorList>
    </citation>
    <scope>NUCLEOTIDE SEQUENCE [LARGE SCALE GENOMIC DNA]</scope>
    <source>
        <strain evidence="10">W106-1 / CGMCC3.15140</strain>
    </source>
</reference>
<dbReference type="EMBL" id="KI912116">
    <property type="protein sequence ID" value="ETS76935.1"/>
    <property type="molecule type" value="Genomic_DNA"/>
</dbReference>
<sequence length="525" mass="56563">MFLKHFYSGAVLSAVGALGFNSHYNDQSCTSATFSALGLPDIEIISLNVTVSLNESVAGQNAPGDANIIFAPTGNGPSNVDLCRITVKYTHPGQNDTINTYIGLPLDPTNWNSRFVMNGGGVWVAGTPDVVLEPVSNGFASTSTDGGHDNSLQVSEWGLTSPGHANIVALKDFASVALEEAAKLGKSATLLYYGTRPEYSYWNGCSTGGRQGHMAAQRFPEEFDGIIAGCPAINWDKFPLYEFWPVLMSNILDVRPPACVLQAFTSSAIAACDDLDGVKDGSISLPGQCRFDAMSMVGQTVNCTAPEGTIQITEKMSELVNFIWDGASSVDGQFEWYVNNCSVTPFTVADTWITTFLAQNSSYDLKNMSHAEFDSFFQQSVNQYRSIIGTDDYNLGKLRASGTKMITWHGMQDQLIPPNGTIDYYDKVQKNSHNGNVTDYYRLFLAPGVGHCGLLSTGLDPSNTIFSAIRAWVENGTAPNTIQGTGLAIAPSNTDEIRSIQLCPYPSILTFTGANPNEASSFSCV</sequence>
<name>W3WSU8_PESFW</name>
<evidence type="ECO:0000256" key="4">
    <source>
        <dbReference type="ARBA" id="ARBA00022729"/>
    </source>
</evidence>
<dbReference type="EC" id="3.1.1.-" evidence="8"/>
<comment type="similarity">
    <text evidence="1 8">Belongs to the tannase family.</text>
</comment>
<dbReference type="InParanoid" id="W3WSU8"/>
<keyword evidence="4" id="KW-0732">Signal</keyword>
<accession>W3WSU8</accession>
<keyword evidence="3" id="KW-0479">Metal-binding</keyword>
<dbReference type="Proteomes" id="UP000030651">
    <property type="component" value="Unassembled WGS sequence"/>
</dbReference>
<gene>
    <name evidence="9" type="ORF">PFICI_10809</name>
</gene>
<organism evidence="9 10">
    <name type="scientific">Pestalotiopsis fici (strain W106-1 / CGMCC3.15140)</name>
    <dbReference type="NCBI Taxonomy" id="1229662"/>
    <lineage>
        <taxon>Eukaryota</taxon>
        <taxon>Fungi</taxon>
        <taxon>Dikarya</taxon>
        <taxon>Ascomycota</taxon>
        <taxon>Pezizomycotina</taxon>
        <taxon>Sordariomycetes</taxon>
        <taxon>Xylariomycetidae</taxon>
        <taxon>Amphisphaeriales</taxon>
        <taxon>Sporocadaceae</taxon>
        <taxon>Pestalotiopsis</taxon>
    </lineage>
</organism>
<evidence type="ECO:0000256" key="7">
    <source>
        <dbReference type="ARBA" id="ARBA00023157"/>
    </source>
</evidence>
<dbReference type="InterPro" id="IPR029058">
    <property type="entry name" value="AB_hydrolase_fold"/>
</dbReference>
<keyword evidence="5 8" id="KW-0378">Hydrolase</keyword>
<dbReference type="eggNOG" id="ENOG502SH94">
    <property type="taxonomic scope" value="Eukaryota"/>
</dbReference>
<evidence type="ECO:0000313" key="9">
    <source>
        <dbReference type="EMBL" id="ETS76935.1"/>
    </source>
</evidence>
<evidence type="ECO:0000256" key="5">
    <source>
        <dbReference type="ARBA" id="ARBA00022801"/>
    </source>
</evidence>
<dbReference type="PANTHER" id="PTHR33938:SF8">
    <property type="entry name" value="CARBOXYLIC ESTER HYDROLASE"/>
    <property type="match status" value="1"/>
</dbReference>
<dbReference type="GeneID" id="19275822"/>
<dbReference type="HOGENOM" id="CLU_014819_3_2_1"/>
<dbReference type="RefSeq" id="XP_007837581.1">
    <property type="nucleotide sequence ID" value="XM_007839390.1"/>
</dbReference>
<dbReference type="OMA" id="QYTHPGQ"/>
<keyword evidence="7" id="KW-1015">Disulfide bond</keyword>
<dbReference type="GO" id="GO:0046872">
    <property type="term" value="F:metal ion binding"/>
    <property type="evidence" value="ECO:0007669"/>
    <property type="project" value="UniProtKB-KW"/>
</dbReference>
<dbReference type="Pfam" id="PF07519">
    <property type="entry name" value="Tannase"/>
    <property type="match status" value="2"/>
</dbReference>
<keyword evidence="6" id="KW-0106">Calcium</keyword>
<keyword evidence="10" id="KW-1185">Reference proteome</keyword>
<dbReference type="InterPro" id="IPR011118">
    <property type="entry name" value="Tannase/feruloyl_esterase"/>
</dbReference>
<dbReference type="KEGG" id="pfy:PFICI_10809"/>
<evidence type="ECO:0000256" key="6">
    <source>
        <dbReference type="ARBA" id="ARBA00022837"/>
    </source>
</evidence>
<keyword evidence="2" id="KW-0719">Serine esterase</keyword>
<evidence type="ECO:0000256" key="1">
    <source>
        <dbReference type="ARBA" id="ARBA00006249"/>
    </source>
</evidence>
<dbReference type="Gene3D" id="3.40.50.1820">
    <property type="entry name" value="alpha/beta hydrolase"/>
    <property type="match status" value="1"/>
</dbReference>
<dbReference type="SUPFAM" id="SSF53474">
    <property type="entry name" value="alpha/beta-Hydrolases"/>
    <property type="match status" value="1"/>
</dbReference>